<keyword evidence="1" id="KW-0472">Membrane</keyword>
<proteinExistence type="predicted"/>
<evidence type="ECO:0000313" key="2">
    <source>
        <dbReference type="EMBL" id="MBV2133917.1"/>
    </source>
</evidence>
<dbReference type="InterPro" id="IPR014509">
    <property type="entry name" value="YjdF-like"/>
</dbReference>
<evidence type="ECO:0000313" key="3">
    <source>
        <dbReference type="Proteomes" id="UP000813068"/>
    </source>
</evidence>
<evidence type="ECO:0000256" key="1">
    <source>
        <dbReference type="SAM" id="Phobius"/>
    </source>
</evidence>
<keyword evidence="3" id="KW-1185">Reference proteome</keyword>
<protein>
    <submittedName>
        <fullName evidence="2">DUF2238 domain-containing protein</fullName>
    </submittedName>
</protein>
<feature type="transmembrane region" description="Helical" evidence="1">
    <location>
        <begin position="7"/>
        <end position="25"/>
    </location>
</feature>
<dbReference type="InterPro" id="IPR058534">
    <property type="entry name" value="YjdF"/>
</dbReference>
<comment type="caution">
    <text evidence="2">The sequence shown here is derived from an EMBL/GenBank/DDBJ whole genome shotgun (WGS) entry which is preliminary data.</text>
</comment>
<keyword evidence="1" id="KW-1133">Transmembrane helix</keyword>
<reference evidence="2 3" key="1">
    <citation type="submission" date="2021-06" db="EMBL/GenBank/DDBJ databases">
        <title>Differences between aerobic and microaerobic xylene degrading microbial communities.</title>
        <authorList>
            <person name="Banerjee S."/>
            <person name="Tancsics A."/>
        </authorList>
    </citation>
    <scope>NUCLEOTIDE SEQUENCE [LARGE SCALE GENOMIC DNA]</scope>
    <source>
        <strain evidence="2 3">MAP12</strain>
    </source>
</reference>
<sequence>MPHTRLYGALGLTVLAALIVSGIAPYDRATWWLEVSPVLIAAPLLLATARRFPLTTLLYLLIALHCLVLILGGAYTYARVPAGFWVQELLELARNPYDKLGHFMQGLVPALIAREILLRGRFVTAGRMLAFLSLCVAMTISAVYELIEWWVALLAGGGAVDFLGTQGDPWDTQSDMFWALLGASAGLLGLSRLQDRQIAKLEHADRRVG</sequence>
<keyword evidence="1" id="KW-0812">Transmembrane</keyword>
<feature type="transmembrane region" description="Helical" evidence="1">
    <location>
        <begin position="31"/>
        <end position="49"/>
    </location>
</feature>
<dbReference type="PIRSF" id="PIRSF020606">
    <property type="entry name" value="UCP020606"/>
    <property type="match status" value="1"/>
</dbReference>
<dbReference type="Pfam" id="PF09997">
    <property type="entry name" value="DUF2238"/>
    <property type="match status" value="1"/>
</dbReference>
<dbReference type="RefSeq" id="WP_217682357.1">
    <property type="nucleotide sequence ID" value="NZ_JAHRGL010000040.1"/>
</dbReference>
<dbReference type="EMBL" id="JAHRGL010000040">
    <property type="protein sequence ID" value="MBV2133917.1"/>
    <property type="molecule type" value="Genomic_DNA"/>
</dbReference>
<gene>
    <name evidence="2" type="ORF">KRX52_14145</name>
</gene>
<name>A0ABS6MYL9_9GAMM</name>
<accession>A0ABS6MYL9</accession>
<organism evidence="2 3">
    <name type="scientific">Geopseudomonas aromaticivorans</name>
    <dbReference type="NCBI Taxonomy" id="2849492"/>
    <lineage>
        <taxon>Bacteria</taxon>
        <taxon>Pseudomonadati</taxon>
        <taxon>Pseudomonadota</taxon>
        <taxon>Gammaproteobacteria</taxon>
        <taxon>Pseudomonadales</taxon>
        <taxon>Pseudomonadaceae</taxon>
        <taxon>Geopseudomonas</taxon>
    </lineage>
</organism>
<dbReference type="Proteomes" id="UP000813068">
    <property type="component" value="Unassembled WGS sequence"/>
</dbReference>
<feature type="transmembrane region" description="Helical" evidence="1">
    <location>
        <begin position="129"/>
        <end position="156"/>
    </location>
</feature>
<feature type="transmembrane region" description="Helical" evidence="1">
    <location>
        <begin position="56"/>
        <end position="80"/>
    </location>
</feature>
<feature type="transmembrane region" description="Helical" evidence="1">
    <location>
        <begin position="100"/>
        <end position="117"/>
    </location>
</feature>
<feature type="transmembrane region" description="Helical" evidence="1">
    <location>
        <begin position="176"/>
        <end position="193"/>
    </location>
</feature>